<sequence>MKEKFLEKLKEALITYSFSTKIPLVLLDENGETVYSVGNEEPFCKFFKDFTGEMNPCSQTHLYAAKQSEKLGEAYTFFCPAGLIHYTVPVIKKGIFRGSVLAGPILMEFSDKLMISEIMQKFNIDLKYLGMVESKIRSIQVIDPTRVRYLGNLLFIVAFSLLDDEKKELENRKLIAAHQSDLNEKIQDIKDNDNVEFYSYETEKELLLKVRNGDIIGAKNILNDMIGRILFASGGNINIIKSKTLELCTLLSRASIDGGADSNTIIDLNSKFLYKISNIKNIEDLSYWVIHMLDSFTQNVFNFNESKNPVLIQKCISYINEHYNEDINLETVANIVHLNPSYFSSIFKKEVGVSFSNYLNKIRIEQSKLLLKNTDSSIVEIALEVGFEDQSYFSKVFKNLTKMTPKQYRQNG</sequence>
<dbReference type="GO" id="GO:0043565">
    <property type="term" value="F:sequence-specific DNA binding"/>
    <property type="evidence" value="ECO:0007669"/>
    <property type="project" value="InterPro"/>
</dbReference>
<keyword evidence="3" id="KW-0804">Transcription</keyword>
<name>A0A6N3DNR6_9FIRM</name>
<dbReference type="AlphaFoldDB" id="A0A6N3DNR6"/>
<keyword evidence="7" id="KW-1185">Reference proteome</keyword>
<dbReference type="InterPro" id="IPR018060">
    <property type="entry name" value="HTH_AraC"/>
</dbReference>
<dbReference type="Pfam" id="PF10114">
    <property type="entry name" value="PocR"/>
    <property type="match status" value="1"/>
</dbReference>
<accession>A0A6N3DNR6</accession>
<dbReference type="InterPro" id="IPR009057">
    <property type="entry name" value="Homeodomain-like_sf"/>
</dbReference>
<dbReference type="PRINTS" id="PR00032">
    <property type="entry name" value="HTHARAC"/>
</dbReference>
<dbReference type="PROSITE" id="PS01124">
    <property type="entry name" value="HTH_ARAC_FAMILY_2"/>
    <property type="match status" value="1"/>
</dbReference>
<evidence type="ECO:0000313" key="5">
    <source>
        <dbReference type="EMBL" id="MCB5446311.1"/>
    </source>
</evidence>
<dbReference type="PROSITE" id="PS00041">
    <property type="entry name" value="HTH_ARAC_FAMILY_1"/>
    <property type="match status" value="1"/>
</dbReference>
<evidence type="ECO:0000256" key="1">
    <source>
        <dbReference type="ARBA" id="ARBA00023015"/>
    </source>
</evidence>
<reference evidence="6" key="1">
    <citation type="submission" date="2019-11" db="EMBL/GenBank/DDBJ databases">
        <authorList>
            <person name="Feng L."/>
        </authorList>
    </citation>
    <scope>NUCLEOTIDE SEQUENCE</scope>
    <source>
        <strain evidence="6">IbartlettiiLFYP30</strain>
    </source>
</reference>
<dbReference type="PANTHER" id="PTHR43280:SF28">
    <property type="entry name" value="HTH-TYPE TRANSCRIPTIONAL ACTIVATOR RHAS"/>
    <property type="match status" value="1"/>
</dbReference>
<evidence type="ECO:0000259" key="4">
    <source>
        <dbReference type="PROSITE" id="PS01124"/>
    </source>
</evidence>
<keyword evidence="2" id="KW-0238">DNA-binding</keyword>
<reference evidence="5 7" key="2">
    <citation type="submission" date="2021-10" db="EMBL/GenBank/DDBJ databases">
        <title>Collection of gut derived symbiotic bacterial strains cultured from healthy donors.</title>
        <authorList>
            <person name="Lin H."/>
            <person name="Littmann E."/>
            <person name="Claire K."/>
            <person name="Pamer E."/>
        </authorList>
    </citation>
    <scope>NUCLEOTIDE SEQUENCE [LARGE SCALE GENOMIC DNA]</scope>
    <source>
        <strain evidence="5 7">MSK.17.68</strain>
    </source>
</reference>
<proteinExistence type="predicted"/>
<feature type="domain" description="HTH araC/xylS-type" evidence="4">
    <location>
        <begin position="313"/>
        <end position="411"/>
    </location>
</feature>
<keyword evidence="1" id="KW-0805">Transcription regulation</keyword>
<dbReference type="EMBL" id="CACRUE010000033">
    <property type="protein sequence ID" value="VYU29404.1"/>
    <property type="molecule type" value="Genomic_DNA"/>
</dbReference>
<evidence type="ECO:0000313" key="6">
    <source>
        <dbReference type="EMBL" id="VYU29404.1"/>
    </source>
</evidence>
<dbReference type="Gene3D" id="1.10.10.60">
    <property type="entry name" value="Homeodomain-like"/>
    <property type="match status" value="2"/>
</dbReference>
<dbReference type="Proteomes" id="UP001299409">
    <property type="component" value="Unassembled WGS sequence"/>
</dbReference>
<dbReference type="InterPro" id="IPR018771">
    <property type="entry name" value="PocR_dom"/>
</dbReference>
<dbReference type="InterPro" id="IPR018062">
    <property type="entry name" value="HTH_AraC-typ_CS"/>
</dbReference>
<evidence type="ECO:0000313" key="7">
    <source>
        <dbReference type="Proteomes" id="UP001299409"/>
    </source>
</evidence>
<dbReference type="EMBL" id="JAJBMB010000007">
    <property type="protein sequence ID" value="MCB5446311.1"/>
    <property type="molecule type" value="Genomic_DNA"/>
</dbReference>
<dbReference type="Pfam" id="PF12833">
    <property type="entry name" value="HTH_18"/>
    <property type="match status" value="1"/>
</dbReference>
<dbReference type="SUPFAM" id="SSF46689">
    <property type="entry name" value="Homeodomain-like"/>
    <property type="match status" value="2"/>
</dbReference>
<dbReference type="PANTHER" id="PTHR43280">
    <property type="entry name" value="ARAC-FAMILY TRANSCRIPTIONAL REGULATOR"/>
    <property type="match status" value="1"/>
</dbReference>
<organism evidence="6">
    <name type="scientific">Intestinibacter bartlettii</name>
    <dbReference type="NCBI Taxonomy" id="261299"/>
    <lineage>
        <taxon>Bacteria</taxon>
        <taxon>Bacillati</taxon>
        <taxon>Bacillota</taxon>
        <taxon>Clostridia</taxon>
        <taxon>Peptostreptococcales</taxon>
        <taxon>Peptostreptococcaceae</taxon>
        <taxon>Intestinibacter</taxon>
    </lineage>
</organism>
<dbReference type="GO" id="GO:0003700">
    <property type="term" value="F:DNA-binding transcription factor activity"/>
    <property type="evidence" value="ECO:0007669"/>
    <property type="project" value="InterPro"/>
</dbReference>
<dbReference type="RefSeq" id="WP_022071592.1">
    <property type="nucleotide sequence ID" value="NZ_BAABYO010000001.1"/>
</dbReference>
<protein>
    <submittedName>
        <fullName evidence="6">HTH-type transcriptional regulator YesS</fullName>
    </submittedName>
    <submittedName>
        <fullName evidence="5">PocR ligand-binding domain-containing protein</fullName>
    </submittedName>
</protein>
<dbReference type="SMART" id="SM00342">
    <property type="entry name" value="HTH_ARAC"/>
    <property type="match status" value="1"/>
</dbReference>
<dbReference type="InterPro" id="IPR020449">
    <property type="entry name" value="Tscrpt_reg_AraC-type_HTH"/>
</dbReference>
<evidence type="ECO:0000256" key="3">
    <source>
        <dbReference type="ARBA" id="ARBA00023163"/>
    </source>
</evidence>
<gene>
    <name evidence="6" type="primary">yesS</name>
    <name evidence="6" type="ORF">IBLFYP30_02269</name>
    <name evidence="5" type="ORF">LIP50_08875</name>
</gene>
<evidence type="ECO:0000256" key="2">
    <source>
        <dbReference type="ARBA" id="ARBA00023125"/>
    </source>
</evidence>